<proteinExistence type="predicted"/>
<evidence type="ECO:0000313" key="1">
    <source>
        <dbReference type="EMBL" id="KAK3907543.1"/>
    </source>
</evidence>
<sequence>MYVSQNNFGDPVFVYRHATLLRGVADLLCHMDFSPKSLPVITACPQCQFTPPAGWWLVVVSIYSLLKVPDCTMSDNLKRPGPVNIKADNIQKSWETFKQKFGFYQIANGKTKAAPEVKFALLMREPGDEALEVNNSFKDKLITKKLNDQNVEAIDVDNSTNYDHVLEQFDQYEAERK</sequence>
<dbReference type="EMBL" id="JAHWGI010000011">
    <property type="protein sequence ID" value="KAK3907543.1"/>
    <property type="molecule type" value="Genomic_DNA"/>
</dbReference>
<accession>A0AAE1GRG3</accession>
<reference evidence="1" key="1">
    <citation type="submission" date="2021-07" db="EMBL/GenBank/DDBJ databases">
        <authorList>
            <person name="Catto M.A."/>
            <person name="Jacobson A."/>
            <person name="Kennedy G."/>
            <person name="Labadie P."/>
            <person name="Hunt B.G."/>
            <person name="Srinivasan R."/>
        </authorList>
    </citation>
    <scope>NUCLEOTIDE SEQUENCE</scope>
    <source>
        <strain evidence="1">PL_HMW_Pooled</strain>
        <tissue evidence="1">Head</tissue>
    </source>
</reference>
<comment type="caution">
    <text evidence="1">The sequence shown here is derived from an EMBL/GenBank/DDBJ whole genome shotgun (WGS) entry which is preliminary data.</text>
</comment>
<gene>
    <name evidence="1" type="ORF">KUF71_003042</name>
</gene>
<name>A0AAE1GRG3_9NEOP</name>
<dbReference type="Proteomes" id="UP001219518">
    <property type="component" value="Unassembled WGS sequence"/>
</dbReference>
<reference evidence="1" key="2">
    <citation type="journal article" date="2023" name="BMC Genomics">
        <title>Pest status, molecular evolution, and epigenetic factors derived from the genome assembly of Frankliniella fusca, a thysanopteran phytovirus vector.</title>
        <authorList>
            <person name="Catto M.A."/>
            <person name="Labadie P.E."/>
            <person name="Jacobson A.L."/>
            <person name="Kennedy G.G."/>
            <person name="Srinivasan R."/>
            <person name="Hunt B.G."/>
        </authorList>
    </citation>
    <scope>NUCLEOTIDE SEQUENCE</scope>
    <source>
        <strain evidence="1">PL_HMW_Pooled</strain>
    </source>
</reference>
<protein>
    <submittedName>
        <fullName evidence="1">Catabolite repression protein creC</fullName>
    </submittedName>
</protein>
<organism evidence="1 2">
    <name type="scientific">Frankliniella fusca</name>
    <dbReference type="NCBI Taxonomy" id="407009"/>
    <lineage>
        <taxon>Eukaryota</taxon>
        <taxon>Metazoa</taxon>
        <taxon>Ecdysozoa</taxon>
        <taxon>Arthropoda</taxon>
        <taxon>Hexapoda</taxon>
        <taxon>Insecta</taxon>
        <taxon>Pterygota</taxon>
        <taxon>Neoptera</taxon>
        <taxon>Paraneoptera</taxon>
        <taxon>Thysanoptera</taxon>
        <taxon>Terebrantia</taxon>
        <taxon>Thripoidea</taxon>
        <taxon>Thripidae</taxon>
        <taxon>Frankliniella</taxon>
    </lineage>
</organism>
<dbReference type="AlphaFoldDB" id="A0AAE1GRG3"/>
<evidence type="ECO:0000313" key="2">
    <source>
        <dbReference type="Proteomes" id="UP001219518"/>
    </source>
</evidence>
<keyword evidence="2" id="KW-1185">Reference proteome</keyword>